<feature type="chain" id="PRO_5043343820" evidence="3">
    <location>
        <begin position="19"/>
        <end position="414"/>
    </location>
</feature>
<dbReference type="KEGG" id="jre:108991221"/>
<feature type="compositionally biased region" description="Basic residues" evidence="2">
    <location>
        <begin position="77"/>
        <end position="89"/>
    </location>
</feature>
<dbReference type="GeneID" id="108991221"/>
<gene>
    <name evidence="5" type="primary">LOC108991221</name>
</gene>
<feature type="region of interest" description="Disordered" evidence="2">
    <location>
        <begin position="367"/>
        <end position="414"/>
    </location>
</feature>
<protein>
    <submittedName>
        <fullName evidence="5">Uncharacterized protein LOC108991221</fullName>
    </submittedName>
</protein>
<dbReference type="GO" id="GO:0008356">
    <property type="term" value="P:asymmetric cell division"/>
    <property type="evidence" value="ECO:0007669"/>
    <property type="project" value="InterPro"/>
</dbReference>
<feature type="signal peptide" evidence="3">
    <location>
        <begin position="1"/>
        <end position="18"/>
    </location>
</feature>
<dbReference type="AlphaFoldDB" id="A0A2I4ENH6"/>
<dbReference type="OrthoDB" id="1657181at2759"/>
<feature type="compositionally biased region" description="Acidic residues" evidence="2">
    <location>
        <begin position="367"/>
        <end position="379"/>
    </location>
</feature>
<evidence type="ECO:0000256" key="2">
    <source>
        <dbReference type="SAM" id="MobiDB-lite"/>
    </source>
</evidence>
<dbReference type="PANTHER" id="PTHR33476">
    <property type="entry name" value="EMB|CAB62613.1"/>
    <property type="match status" value="1"/>
</dbReference>
<dbReference type="InterPro" id="IPR040348">
    <property type="entry name" value="POLAR-like"/>
</dbReference>
<dbReference type="RefSeq" id="XP_018820946.1">
    <property type="nucleotide sequence ID" value="XM_018965401.2"/>
</dbReference>
<evidence type="ECO:0000256" key="1">
    <source>
        <dbReference type="SAM" id="Coils"/>
    </source>
</evidence>
<feature type="compositionally biased region" description="Basic and acidic residues" evidence="2">
    <location>
        <begin position="402"/>
        <end position="414"/>
    </location>
</feature>
<dbReference type="Gramene" id="Jr03_22050_p1">
    <property type="protein sequence ID" value="cds.Jr03_22050_p1"/>
    <property type="gene ID" value="Jr03_22050"/>
</dbReference>
<feature type="coiled-coil region" evidence="1">
    <location>
        <begin position="320"/>
        <end position="354"/>
    </location>
</feature>
<sequence>MWQVLLAAAVAGSTGLVAKHLFGPNDTDDPTPSSTLPQQTDNPFHAPSACDGSQSEQDGIFRFSSSGSRSGSGSKNSRIKKAARVKRSGSIKPETEVPRKSARRFAVRLKRRKLSKNVASSSASSSSKDGSLFGWGLGVGIMYMMSAGKSEISKLNIAVDETAKVVQELKSEIDKKRSSYHLGISAFASEVDAVPNKNYSKHTQLAVDNFSTGNRDPNDIKVSGRLIFDDGEYASSVLTEEPEPTMHEINQLEAELESELQKLPWCITEASHQEEIRPNLVETEVSAMDLCEAEGQNSDSYQFHGVVPAELDQKLCHLLIEQQEHQIVELESELNLAQSKLNSKEAELQALKDCVRRLTAFSLSTVSDDETEAHEEQEQTGEWNYTNKTESESKKVMVGMKRSVDSESCLHHVR</sequence>
<dbReference type="PANTHER" id="PTHR33476:SF4">
    <property type="entry name" value="POLAR LOCALIZATION DURING ASYMMETRIC DIVISION AND PROTEIN"/>
    <property type="match status" value="1"/>
</dbReference>
<reference evidence="5" key="1">
    <citation type="submission" date="2025-08" db="UniProtKB">
        <authorList>
            <consortium name="RefSeq"/>
        </authorList>
    </citation>
    <scope>IDENTIFICATION</scope>
    <source>
        <tissue evidence="5">Leaves</tissue>
    </source>
</reference>
<dbReference type="STRING" id="51240.A0A2I4ENH6"/>
<accession>A0A2I4ENH6</accession>
<proteinExistence type="predicted"/>
<organism evidence="4 5">
    <name type="scientific">Juglans regia</name>
    <name type="common">English walnut</name>
    <dbReference type="NCBI Taxonomy" id="51240"/>
    <lineage>
        <taxon>Eukaryota</taxon>
        <taxon>Viridiplantae</taxon>
        <taxon>Streptophyta</taxon>
        <taxon>Embryophyta</taxon>
        <taxon>Tracheophyta</taxon>
        <taxon>Spermatophyta</taxon>
        <taxon>Magnoliopsida</taxon>
        <taxon>eudicotyledons</taxon>
        <taxon>Gunneridae</taxon>
        <taxon>Pentapetalae</taxon>
        <taxon>rosids</taxon>
        <taxon>fabids</taxon>
        <taxon>Fagales</taxon>
        <taxon>Juglandaceae</taxon>
        <taxon>Juglans</taxon>
    </lineage>
</organism>
<evidence type="ECO:0000313" key="5">
    <source>
        <dbReference type="RefSeq" id="XP_018820946.1"/>
    </source>
</evidence>
<evidence type="ECO:0000256" key="3">
    <source>
        <dbReference type="SAM" id="SignalP"/>
    </source>
</evidence>
<feature type="compositionally biased region" description="Low complexity" evidence="2">
    <location>
        <begin position="60"/>
        <end position="76"/>
    </location>
</feature>
<dbReference type="Proteomes" id="UP000235220">
    <property type="component" value="Chromosome 3"/>
</dbReference>
<feature type="compositionally biased region" description="Polar residues" evidence="2">
    <location>
        <begin position="30"/>
        <end position="42"/>
    </location>
</feature>
<keyword evidence="3" id="KW-0732">Signal</keyword>
<dbReference type="FunCoup" id="A0A2I4ENH6">
    <property type="interactions" value="480"/>
</dbReference>
<keyword evidence="4" id="KW-1185">Reference proteome</keyword>
<feature type="region of interest" description="Disordered" evidence="2">
    <location>
        <begin position="21"/>
        <end position="104"/>
    </location>
</feature>
<name>A0A2I4ENH6_JUGRE</name>
<evidence type="ECO:0000313" key="4">
    <source>
        <dbReference type="Proteomes" id="UP000235220"/>
    </source>
</evidence>
<keyword evidence="1" id="KW-0175">Coiled coil</keyword>